<accession>A0A6V7PAX5</accession>
<organism evidence="3">
    <name type="scientific">Ananas comosus var. bracteatus</name>
    <name type="common">red pineapple</name>
    <dbReference type="NCBI Taxonomy" id="296719"/>
    <lineage>
        <taxon>Eukaryota</taxon>
        <taxon>Viridiplantae</taxon>
        <taxon>Streptophyta</taxon>
        <taxon>Embryophyta</taxon>
        <taxon>Tracheophyta</taxon>
        <taxon>Spermatophyta</taxon>
        <taxon>Magnoliopsida</taxon>
        <taxon>Liliopsida</taxon>
        <taxon>Poales</taxon>
        <taxon>Bromeliaceae</taxon>
        <taxon>Bromelioideae</taxon>
        <taxon>Ananas</taxon>
    </lineage>
</organism>
<reference evidence="3" key="1">
    <citation type="submission" date="2020-07" db="EMBL/GenBank/DDBJ databases">
        <authorList>
            <person name="Lin J."/>
        </authorList>
    </citation>
    <scope>NUCLEOTIDE SEQUENCE</scope>
</reference>
<dbReference type="Pfam" id="PF00658">
    <property type="entry name" value="MLLE"/>
    <property type="match status" value="1"/>
</dbReference>
<dbReference type="InterPro" id="IPR002004">
    <property type="entry name" value="PABP_HYD_C"/>
</dbReference>
<evidence type="ECO:0000313" key="3">
    <source>
        <dbReference type="EMBL" id="CAD1827726.1"/>
    </source>
</evidence>
<dbReference type="SUPFAM" id="SSF63570">
    <property type="entry name" value="PABC (PABP) domain"/>
    <property type="match status" value="1"/>
</dbReference>
<feature type="compositionally biased region" description="Gly residues" evidence="1">
    <location>
        <begin position="13"/>
        <end position="27"/>
    </location>
</feature>
<evidence type="ECO:0000259" key="2">
    <source>
        <dbReference type="SMART" id="SM00517"/>
    </source>
</evidence>
<protein>
    <recommendedName>
        <fullName evidence="2">PABC domain-containing protein</fullName>
    </recommendedName>
</protein>
<dbReference type="InterPro" id="IPR036053">
    <property type="entry name" value="PABP-dom"/>
</dbReference>
<dbReference type="AlphaFoldDB" id="A0A6V7PAX5"/>
<feature type="domain" description="PABC" evidence="2">
    <location>
        <begin position="47"/>
        <end position="108"/>
    </location>
</feature>
<dbReference type="Gene3D" id="1.10.1900.10">
    <property type="entry name" value="c-terminal domain of poly(a) binding protein"/>
    <property type="match status" value="1"/>
</dbReference>
<dbReference type="GO" id="GO:0003723">
    <property type="term" value="F:RNA binding"/>
    <property type="evidence" value="ECO:0007669"/>
    <property type="project" value="InterPro"/>
</dbReference>
<sequence length="117" mass="11912">MARILAAAAAAGAEGGGGGGGGGGGAGARSPPTTASFSALDLDTRVSDSPPHDLLGGSGTQFQTIELMLPKQRGMLLEMDQRKVLHLPESSEALKAKVAEAIEILWNVTNQQQQTAC</sequence>
<proteinExistence type="predicted"/>
<feature type="region of interest" description="Disordered" evidence="1">
    <location>
        <begin position="11"/>
        <end position="58"/>
    </location>
</feature>
<dbReference type="SMART" id="SM00517">
    <property type="entry name" value="PolyA"/>
    <property type="match status" value="1"/>
</dbReference>
<evidence type="ECO:0000256" key="1">
    <source>
        <dbReference type="SAM" id="MobiDB-lite"/>
    </source>
</evidence>
<dbReference type="EMBL" id="LR862146">
    <property type="protein sequence ID" value="CAD1827726.1"/>
    <property type="molecule type" value="Genomic_DNA"/>
</dbReference>
<gene>
    <name evidence="3" type="ORF">CB5_LOCUS10937</name>
</gene>
<name>A0A6V7PAX5_ANACO</name>